<protein>
    <submittedName>
        <fullName evidence="2">Demethylmenaquinone methyltransferase / 2-methoxy-6-polyprenyl-1,4-benzoquinol methylase</fullName>
    </submittedName>
</protein>
<dbReference type="CDD" id="cd02440">
    <property type="entry name" value="AdoMet_MTases"/>
    <property type="match status" value="1"/>
</dbReference>
<dbReference type="PANTHER" id="PTHR43861">
    <property type="entry name" value="TRANS-ACONITATE 2-METHYLTRANSFERASE-RELATED"/>
    <property type="match status" value="1"/>
</dbReference>
<proteinExistence type="predicted"/>
<evidence type="ECO:0000259" key="1">
    <source>
        <dbReference type="Pfam" id="PF13847"/>
    </source>
</evidence>
<evidence type="ECO:0000313" key="2">
    <source>
        <dbReference type="EMBL" id="SCY76216.1"/>
    </source>
</evidence>
<dbReference type="AlphaFoldDB" id="A0A1G5IJF3"/>
<evidence type="ECO:0000313" key="3">
    <source>
        <dbReference type="Proteomes" id="UP000198636"/>
    </source>
</evidence>
<dbReference type="OrthoDB" id="7365827at2"/>
<dbReference type="EMBL" id="FMUS01000015">
    <property type="protein sequence ID" value="SCY76216.1"/>
    <property type="molecule type" value="Genomic_DNA"/>
</dbReference>
<keyword evidence="3" id="KW-1185">Reference proteome</keyword>
<gene>
    <name evidence="2" type="ORF">SAMN03080606_02415</name>
</gene>
<reference evidence="2 3" key="1">
    <citation type="submission" date="2016-10" db="EMBL/GenBank/DDBJ databases">
        <authorList>
            <person name="de Groot N.N."/>
        </authorList>
    </citation>
    <scope>NUCLEOTIDE SEQUENCE [LARGE SCALE GENOMIC DNA]</scope>
    <source>
        <strain evidence="2 3">DSM 18978</strain>
    </source>
</reference>
<dbReference type="InterPro" id="IPR029063">
    <property type="entry name" value="SAM-dependent_MTases_sf"/>
</dbReference>
<dbReference type="RefSeq" id="WP_091543681.1">
    <property type="nucleotide sequence ID" value="NZ_FMUS01000015.1"/>
</dbReference>
<organism evidence="2 3">
    <name type="scientific">Alkaliphilus peptidifermentans DSM 18978</name>
    <dbReference type="NCBI Taxonomy" id="1120976"/>
    <lineage>
        <taxon>Bacteria</taxon>
        <taxon>Bacillati</taxon>
        <taxon>Bacillota</taxon>
        <taxon>Clostridia</taxon>
        <taxon>Peptostreptococcales</taxon>
        <taxon>Natronincolaceae</taxon>
        <taxon>Alkaliphilus</taxon>
    </lineage>
</organism>
<keyword evidence="2" id="KW-0489">Methyltransferase</keyword>
<dbReference type="STRING" id="1120976.SAMN03080606_02415"/>
<dbReference type="Pfam" id="PF13847">
    <property type="entry name" value="Methyltransf_31"/>
    <property type="match status" value="1"/>
</dbReference>
<feature type="domain" description="Methyltransferase" evidence="1">
    <location>
        <begin position="36"/>
        <end position="148"/>
    </location>
</feature>
<dbReference type="GO" id="GO:0008168">
    <property type="term" value="F:methyltransferase activity"/>
    <property type="evidence" value="ECO:0007669"/>
    <property type="project" value="UniProtKB-KW"/>
</dbReference>
<dbReference type="SUPFAM" id="SSF53335">
    <property type="entry name" value="S-adenosyl-L-methionine-dependent methyltransferases"/>
    <property type="match status" value="1"/>
</dbReference>
<sequence length="199" mass="22475">MKSQKEFFNRVANSWDEMCNHDMKKVESILDLVGIQEGSRVLDVGTGTGVLIPSLSQRVTQLGGVKAIDVAEKMIEVAQQKNKYENVDFECGDVLETNGDEDCYDHIICYSMFPHFQRKEKAIEKLSQKLKVGGKLTICHSQSRKAINNLHKRADDSVKEDNLPAIEIVRQYYIGAGMNVIKEVDDEEMFVIIGNRFGS</sequence>
<name>A0A1G5IJF3_9FIRM</name>
<dbReference type="Gene3D" id="3.40.50.150">
    <property type="entry name" value="Vaccinia Virus protein VP39"/>
    <property type="match status" value="1"/>
</dbReference>
<accession>A0A1G5IJF3</accession>
<keyword evidence="2" id="KW-0808">Transferase</keyword>
<dbReference type="InterPro" id="IPR025714">
    <property type="entry name" value="Methyltranfer_dom"/>
</dbReference>
<dbReference type="GO" id="GO:0032259">
    <property type="term" value="P:methylation"/>
    <property type="evidence" value="ECO:0007669"/>
    <property type="project" value="UniProtKB-KW"/>
</dbReference>
<dbReference type="Proteomes" id="UP000198636">
    <property type="component" value="Unassembled WGS sequence"/>
</dbReference>